<name>A0AAN9YAL0_9HEMI</name>
<dbReference type="FunFam" id="1.10.10.10:FF:000070">
    <property type="entry name" value="26S proteasome non-ATPase regulatory subunit 12"/>
    <property type="match status" value="1"/>
</dbReference>
<evidence type="ECO:0000313" key="5">
    <source>
        <dbReference type="Proteomes" id="UP001367676"/>
    </source>
</evidence>
<dbReference type="PANTHER" id="PTHR10855:SF1">
    <property type="entry name" value="26S PROTEASOME NON-ATPASE REGULATORY SUBUNIT 12"/>
    <property type="match status" value="1"/>
</dbReference>
<dbReference type="Pfam" id="PF22241">
    <property type="entry name" value="PSMD12-CSN4_N"/>
    <property type="match status" value="1"/>
</dbReference>
<dbReference type="Proteomes" id="UP001367676">
    <property type="component" value="Unassembled WGS sequence"/>
</dbReference>
<comment type="caution">
    <text evidence="4">The sequence shown here is derived from an EMBL/GenBank/DDBJ whole genome shotgun (WGS) entry which is preliminary data.</text>
</comment>
<dbReference type="Pfam" id="PF01399">
    <property type="entry name" value="PCI"/>
    <property type="match status" value="1"/>
</dbReference>
<evidence type="ECO:0000313" key="4">
    <source>
        <dbReference type="EMBL" id="KAK7603977.1"/>
    </source>
</evidence>
<dbReference type="InterPro" id="IPR054559">
    <property type="entry name" value="PSMD12-CSN4-like_N"/>
</dbReference>
<sequence length="468" mass="54013">MTTTVTDIFRADLNEDARKMEVDYSSACDEKIPMFKDMASKGKFIEAIDGLLSLEKQTRTGSDMVSTSRVLVAIVQICYEAKNWSVLNEHISLLAKRRSQLKQAVVKMIQECCLYVDETEDEQIKLKLIDTLRNVTEGKIYVEVERARLTHQLALIKEKNGDINGAATIMQELQVETYGSMEKQEKVELILEQMRLILAKKDYIRTQIISKKINTKFFEGENITDHIQDLKLKYYRLMIELDEQDGNYLSICKHYRAILSTPKIKDDELERKAVMRNVALFVVLAPYDNEQSDLIHRVLEDKILTEVPLYKELLNLFVNPELIRWSGLCNTFEKELKVGSPNSGPTKVFAAELELGGKRWTDLKKRVVEHNIRVMAKYYNRITLQRMSVLLDLPPQEAEEFLSQMVTNKTVTAKTDRPAGIVNFGVRKDPNQVLNDWSDNLSSLMKLVNNTTHLINKEQMLHKHLYCS</sequence>
<dbReference type="InterPro" id="IPR036390">
    <property type="entry name" value="WH_DNA-bd_sf"/>
</dbReference>
<keyword evidence="2" id="KW-0647">Proteasome</keyword>
<dbReference type="Gene3D" id="1.10.10.10">
    <property type="entry name" value="Winged helix-like DNA-binding domain superfamily/Winged helix DNA-binding domain"/>
    <property type="match status" value="1"/>
</dbReference>
<evidence type="ECO:0000256" key="1">
    <source>
        <dbReference type="ARBA" id="ARBA00006397"/>
    </source>
</evidence>
<dbReference type="GO" id="GO:0008541">
    <property type="term" value="C:proteasome regulatory particle, lid subcomplex"/>
    <property type="evidence" value="ECO:0007669"/>
    <property type="project" value="TreeGrafter"/>
</dbReference>
<dbReference type="SUPFAM" id="SSF46785">
    <property type="entry name" value="Winged helix' DNA-binding domain"/>
    <property type="match status" value="1"/>
</dbReference>
<dbReference type="InterPro" id="IPR040896">
    <property type="entry name" value="RPN5_C"/>
</dbReference>
<feature type="domain" description="PCI" evidence="3">
    <location>
        <begin position="250"/>
        <end position="429"/>
    </location>
</feature>
<reference evidence="4 5" key="1">
    <citation type="submission" date="2024-03" db="EMBL/GenBank/DDBJ databases">
        <title>Adaptation during the transition from Ophiocordyceps entomopathogen to insect associate is accompanied by gene loss and intensified selection.</title>
        <authorList>
            <person name="Ward C.M."/>
            <person name="Onetto C.A."/>
            <person name="Borneman A.R."/>
        </authorList>
    </citation>
    <scope>NUCLEOTIDE SEQUENCE [LARGE SCALE GENOMIC DNA]</scope>
    <source>
        <strain evidence="4">AWRI1</strain>
        <tissue evidence="4">Single Adult Female</tissue>
    </source>
</reference>
<accession>A0AAN9YAL0</accession>
<protein>
    <recommendedName>
        <fullName evidence="3">PCI domain-containing protein</fullName>
    </recommendedName>
</protein>
<dbReference type="InterPro" id="IPR036388">
    <property type="entry name" value="WH-like_DNA-bd_sf"/>
</dbReference>
<dbReference type="GO" id="GO:0005634">
    <property type="term" value="C:nucleus"/>
    <property type="evidence" value="ECO:0007669"/>
    <property type="project" value="UniProtKB-ARBA"/>
</dbReference>
<dbReference type="AlphaFoldDB" id="A0AAN9YAL0"/>
<dbReference type="InterPro" id="IPR000717">
    <property type="entry name" value="PCI_dom"/>
</dbReference>
<dbReference type="EMBL" id="JBBCAQ010000004">
    <property type="protein sequence ID" value="KAK7603977.1"/>
    <property type="molecule type" value="Genomic_DNA"/>
</dbReference>
<gene>
    <name evidence="4" type="ORF">V9T40_004250</name>
</gene>
<dbReference type="PROSITE" id="PS50250">
    <property type="entry name" value="PCI"/>
    <property type="match status" value="1"/>
</dbReference>
<comment type="similarity">
    <text evidence="1">Belongs to the proteasome subunit p55 family.</text>
</comment>
<dbReference type="InterPro" id="IPR040134">
    <property type="entry name" value="PSMD12/CSN4"/>
</dbReference>
<proteinExistence type="inferred from homology"/>
<organism evidence="4 5">
    <name type="scientific">Parthenolecanium corni</name>
    <dbReference type="NCBI Taxonomy" id="536013"/>
    <lineage>
        <taxon>Eukaryota</taxon>
        <taxon>Metazoa</taxon>
        <taxon>Ecdysozoa</taxon>
        <taxon>Arthropoda</taxon>
        <taxon>Hexapoda</taxon>
        <taxon>Insecta</taxon>
        <taxon>Pterygota</taxon>
        <taxon>Neoptera</taxon>
        <taxon>Paraneoptera</taxon>
        <taxon>Hemiptera</taxon>
        <taxon>Sternorrhyncha</taxon>
        <taxon>Coccoidea</taxon>
        <taxon>Coccidae</taxon>
        <taxon>Parthenolecanium</taxon>
    </lineage>
</organism>
<evidence type="ECO:0000259" key="3">
    <source>
        <dbReference type="PROSITE" id="PS50250"/>
    </source>
</evidence>
<evidence type="ECO:0000256" key="2">
    <source>
        <dbReference type="ARBA" id="ARBA00022942"/>
    </source>
</evidence>
<dbReference type="SMART" id="SM00088">
    <property type="entry name" value="PINT"/>
    <property type="match status" value="1"/>
</dbReference>
<dbReference type="PANTHER" id="PTHR10855">
    <property type="entry name" value="26S PROTEASOME NON-ATPASE REGULATORY SUBUNIT 12/COP9 SIGNALOSOME COMPLEX SUBUNIT 4"/>
    <property type="match status" value="1"/>
</dbReference>
<dbReference type="Pfam" id="PF18098">
    <property type="entry name" value="RPN5_C"/>
    <property type="match status" value="1"/>
</dbReference>
<dbReference type="GO" id="GO:0005737">
    <property type="term" value="C:cytoplasm"/>
    <property type="evidence" value="ECO:0007669"/>
    <property type="project" value="TreeGrafter"/>
</dbReference>
<keyword evidence="5" id="KW-1185">Reference proteome</keyword>